<proteinExistence type="predicted"/>
<dbReference type="Gene3D" id="2.20.70.10">
    <property type="match status" value="2"/>
</dbReference>
<feature type="compositionally biased region" description="Basic and acidic residues" evidence="2">
    <location>
        <begin position="216"/>
        <end position="227"/>
    </location>
</feature>
<dbReference type="SUPFAM" id="SSF81698">
    <property type="entry name" value="FF domain"/>
    <property type="match status" value="1"/>
</dbReference>
<feature type="compositionally biased region" description="Acidic residues" evidence="2">
    <location>
        <begin position="202"/>
        <end position="215"/>
    </location>
</feature>
<feature type="domain" description="FF" evidence="3">
    <location>
        <begin position="282"/>
        <end position="333"/>
    </location>
</feature>
<dbReference type="FunFam" id="2.20.70.10:FF:000049">
    <property type="entry name" value="Transcription elongation regulator 1-like"/>
    <property type="match status" value="1"/>
</dbReference>
<organism evidence="4 5">
    <name type="scientific">Ramalina farinacea</name>
    <dbReference type="NCBI Taxonomy" id="258253"/>
    <lineage>
        <taxon>Eukaryota</taxon>
        <taxon>Fungi</taxon>
        <taxon>Dikarya</taxon>
        <taxon>Ascomycota</taxon>
        <taxon>Pezizomycotina</taxon>
        <taxon>Lecanoromycetes</taxon>
        <taxon>OSLEUM clade</taxon>
        <taxon>Lecanoromycetidae</taxon>
        <taxon>Lecanorales</taxon>
        <taxon>Lecanorineae</taxon>
        <taxon>Ramalinaceae</taxon>
        <taxon>Ramalina</taxon>
    </lineage>
</organism>
<comment type="caution">
    <text evidence="4">The sequence shown here is derived from an EMBL/GenBank/DDBJ whole genome shotgun (WGS) entry which is preliminary data.</text>
</comment>
<dbReference type="CDD" id="cd00201">
    <property type="entry name" value="WW"/>
    <property type="match status" value="1"/>
</dbReference>
<sequence>MKNWAYPNDQASADYDCPGHTYYYNAITQTSTYERPRLEQATPDIASQYPHPSANLPGFPQSAEYRPNFLGAHIRREGNGRNGYERRSRTEPKDRPRSKHAIPGCEPWLLVKTKLGRRFIHHPARNESFWKFPPDVMKGVVEFDRQDREKRQKVEQNHSLRNEVEDHMTAATEERNSVQADMVPGAAPRPVSVPQTASNDLGSDEEYEEVEVTDDEGGKDPAERDILGDEGEAQPVEFGEEDIAEQLAAMGQDYGLDPGEYGNDSNEELEDGAEGLALTEADAKALFKDMLGDHHVSPYATWEAILEAGQIIEDDRYTVLSNMRARKDVWAEWSRDMVQLLREAREKEEKKDPRISYFAFLQARATPKLYWPEFRRKFQKEPELRNNKSSDKDREKWYREYINRLKLPESTLKSDLIALMKSIPLRALNGATTLENLPSAMLTDLRFISLRLSVRDALILAHISTLQPPPDDVDLSPAEEESRSREAKDREKRNQALAERQRRVAEEKKNQRGALQYSRSMLREGEEEIQRAMKLGKDGLLSHMENN</sequence>
<dbReference type="GO" id="GO:0070063">
    <property type="term" value="F:RNA polymerase binding"/>
    <property type="evidence" value="ECO:0007669"/>
    <property type="project" value="InterPro"/>
</dbReference>
<dbReference type="Proteomes" id="UP001161017">
    <property type="component" value="Unassembled WGS sequence"/>
</dbReference>
<accession>A0AA43QQ65</accession>
<feature type="compositionally biased region" description="Basic and acidic residues" evidence="2">
    <location>
        <begin position="74"/>
        <end position="95"/>
    </location>
</feature>
<dbReference type="PANTHER" id="PTHR15377:SF3">
    <property type="entry name" value="WW DOMAIN-CONTAINING PROTEIN"/>
    <property type="match status" value="1"/>
</dbReference>
<keyword evidence="5" id="KW-1185">Reference proteome</keyword>
<evidence type="ECO:0000313" key="4">
    <source>
        <dbReference type="EMBL" id="MDI1489684.1"/>
    </source>
</evidence>
<dbReference type="InterPro" id="IPR036517">
    <property type="entry name" value="FF_domain_sf"/>
</dbReference>
<dbReference type="EMBL" id="JAPUFD010000010">
    <property type="protein sequence ID" value="MDI1489684.1"/>
    <property type="molecule type" value="Genomic_DNA"/>
</dbReference>
<dbReference type="InterPro" id="IPR001202">
    <property type="entry name" value="WW_dom"/>
</dbReference>
<protein>
    <recommendedName>
        <fullName evidence="3">FF domain-containing protein</fullName>
    </recommendedName>
</protein>
<dbReference type="PANTHER" id="PTHR15377">
    <property type="entry name" value="TRANSCRIPTION ELONGATION REGULATOR 1"/>
    <property type="match status" value="1"/>
</dbReference>
<dbReference type="GO" id="GO:0003712">
    <property type="term" value="F:transcription coregulator activity"/>
    <property type="evidence" value="ECO:0007669"/>
    <property type="project" value="TreeGrafter"/>
</dbReference>
<feature type="compositionally biased region" description="Basic and acidic residues" evidence="2">
    <location>
        <begin position="480"/>
        <end position="510"/>
    </location>
</feature>
<keyword evidence="1" id="KW-0677">Repeat</keyword>
<feature type="region of interest" description="Disordered" evidence="2">
    <location>
        <begin position="466"/>
        <end position="523"/>
    </location>
</feature>
<gene>
    <name evidence="4" type="ORF">OHK93_000882</name>
</gene>
<evidence type="ECO:0000313" key="5">
    <source>
        <dbReference type="Proteomes" id="UP001161017"/>
    </source>
</evidence>
<feature type="region of interest" description="Disordered" evidence="2">
    <location>
        <begin position="147"/>
        <end position="166"/>
    </location>
</feature>
<evidence type="ECO:0000256" key="2">
    <source>
        <dbReference type="SAM" id="MobiDB-lite"/>
    </source>
</evidence>
<dbReference type="Pfam" id="PF01846">
    <property type="entry name" value="FF"/>
    <property type="match status" value="1"/>
</dbReference>
<dbReference type="InterPro" id="IPR002713">
    <property type="entry name" value="FF_domain"/>
</dbReference>
<reference evidence="4" key="1">
    <citation type="journal article" date="2023" name="Genome Biol. Evol.">
        <title>First Whole Genome Sequence and Flow Cytometry Genome Size Data for the Lichen-Forming Fungus Ramalina farinacea (Ascomycota).</title>
        <authorList>
            <person name="Llewellyn T."/>
            <person name="Mian S."/>
            <person name="Hill R."/>
            <person name="Leitch I.J."/>
            <person name="Gaya E."/>
        </authorList>
    </citation>
    <scope>NUCLEOTIDE SEQUENCE</scope>
    <source>
        <strain evidence="4">LIQ254RAFAR</strain>
    </source>
</reference>
<evidence type="ECO:0000256" key="1">
    <source>
        <dbReference type="ARBA" id="ARBA00022737"/>
    </source>
</evidence>
<dbReference type="InterPro" id="IPR036020">
    <property type="entry name" value="WW_dom_sf"/>
</dbReference>
<feature type="region of interest" description="Disordered" evidence="2">
    <location>
        <begin position="175"/>
        <end position="233"/>
    </location>
</feature>
<dbReference type="InterPro" id="IPR045148">
    <property type="entry name" value="TCRG1-like"/>
</dbReference>
<dbReference type="SUPFAM" id="SSF51045">
    <property type="entry name" value="WW domain"/>
    <property type="match status" value="1"/>
</dbReference>
<feature type="region of interest" description="Disordered" evidence="2">
    <location>
        <begin position="74"/>
        <end position="101"/>
    </location>
</feature>
<evidence type="ECO:0000259" key="3">
    <source>
        <dbReference type="Pfam" id="PF01846"/>
    </source>
</evidence>
<dbReference type="GO" id="GO:0005634">
    <property type="term" value="C:nucleus"/>
    <property type="evidence" value="ECO:0007669"/>
    <property type="project" value="TreeGrafter"/>
</dbReference>
<dbReference type="AlphaFoldDB" id="A0AA43QQ65"/>
<dbReference type="Gene3D" id="1.10.10.440">
    <property type="entry name" value="FF domain"/>
    <property type="match status" value="1"/>
</dbReference>
<name>A0AA43QQ65_9LECA</name>